<comment type="caution">
    <text evidence="1">The sequence shown here is derived from an EMBL/GenBank/DDBJ whole genome shotgun (WGS) entry which is preliminary data.</text>
</comment>
<organism evidence="1 2">
    <name type="scientific">Rhizophagus irregularis</name>
    <dbReference type="NCBI Taxonomy" id="588596"/>
    <lineage>
        <taxon>Eukaryota</taxon>
        <taxon>Fungi</taxon>
        <taxon>Fungi incertae sedis</taxon>
        <taxon>Mucoromycota</taxon>
        <taxon>Glomeromycotina</taxon>
        <taxon>Glomeromycetes</taxon>
        <taxon>Glomerales</taxon>
        <taxon>Glomeraceae</taxon>
        <taxon>Rhizophagus</taxon>
    </lineage>
</organism>
<proteinExistence type="predicted"/>
<evidence type="ECO:0000313" key="2">
    <source>
        <dbReference type="Proteomes" id="UP000684084"/>
    </source>
</evidence>
<sequence length="143" mass="16785">MCVFKIFFIVSENLRTFTRDAGLNTTKPDFKDAGLFMKPDFNVKNWKREIVERDFAKRNQDSFSVSGGLPKNGKWRTKIPSGGLLKNEKWRTKVRSVGFRQVVFQRTENGELRSWVSWVSSEKWKKPKSVLDRLSKNRKPKDL</sequence>
<dbReference type="EMBL" id="CAGKOT010000022">
    <property type="protein sequence ID" value="CAB5366602.1"/>
    <property type="molecule type" value="Genomic_DNA"/>
</dbReference>
<reference evidence="1" key="1">
    <citation type="submission" date="2020-05" db="EMBL/GenBank/DDBJ databases">
        <authorList>
            <person name="Rincon C."/>
            <person name="Sanders R I."/>
            <person name="Robbins C."/>
            <person name="Chaturvedi A."/>
        </authorList>
    </citation>
    <scope>NUCLEOTIDE SEQUENCE</scope>
    <source>
        <strain evidence="1">CHB12</strain>
    </source>
</reference>
<accession>A0A915Z877</accession>
<dbReference type="Proteomes" id="UP000684084">
    <property type="component" value="Unassembled WGS sequence"/>
</dbReference>
<dbReference type="AlphaFoldDB" id="A0A915Z877"/>
<protein>
    <submittedName>
        <fullName evidence="1">Uncharacterized protein</fullName>
    </submittedName>
</protein>
<dbReference type="OrthoDB" id="10348989at2759"/>
<gene>
    <name evidence="1" type="ORF">CHRIB12_LOCUS10983</name>
</gene>
<evidence type="ECO:0000313" key="1">
    <source>
        <dbReference type="EMBL" id="CAB5366602.1"/>
    </source>
</evidence>
<name>A0A915Z877_9GLOM</name>